<name>A0A511Z4U3_9BACL</name>
<gene>
    <name evidence="2" type="ORF">SLU01_07540</name>
</gene>
<dbReference type="AlphaFoldDB" id="A0A511Z4U3"/>
<protein>
    <submittedName>
        <fullName evidence="2">Uncharacterized protein</fullName>
    </submittedName>
</protein>
<feature type="signal peptide" evidence="1">
    <location>
        <begin position="1"/>
        <end position="25"/>
    </location>
</feature>
<evidence type="ECO:0000313" key="3">
    <source>
        <dbReference type="Proteomes" id="UP000321901"/>
    </source>
</evidence>
<evidence type="ECO:0000256" key="1">
    <source>
        <dbReference type="SAM" id="SignalP"/>
    </source>
</evidence>
<dbReference type="RefSeq" id="WP_281288358.1">
    <property type="nucleotide sequence ID" value="NZ_BJYL01000008.1"/>
</dbReference>
<evidence type="ECO:0000313" key="2">
    <source>
        <dbReference type="EMBL" id="GEN82442.1"/>
    </source>
</evidence>
<keyword evidence="3" id="KW-1185">Reference proteome</keyword>
<keyword evidence="1" id="KW-0732">Signal</keyword>
<feature type="chain" id="PRO_5022097851" evidence="1">
    <location>
        <begin position="26"/>
        <end position="43"/>
    </location>
</feature>
<proteinExistence type="predicted"/>
<comment type="caution">
    <text evidence="2">The sequence shown here is derived from an EMBL/GenBank/DDBJ whole genome shotgun (WGS) entry which is preliminary data.</text>
</comment>
<dbReference type="Proteomes" id="UP000321901">
    <property type="component" value="Unassembled WGS sequence"/>
</dbReference>
<dbReference type="EMBL" id="BJYL01000008">
    <property type="protein sequence ID" value="GEN82442.1"/>
    <property type="molecule type" value="Genomic_DNA"/>
</dbReference>
<sequence length="43" mass="4712">MKKIASILLLVVILGVSVQVNTASANEDQVPKLQRMQSFSQLI</sequence>
<organism evidence="2 3">
    <name type="scientific">Sporosarcina luteola</name>
    <dbReference type="NCBI Taxonomy" id="582850"/>
    <lineage>
        <taxon>Bacteria</taxon>
        <taxon>Bacillati</taxon>
        <taxon>Bacillota</taxon>
        <taxon>Bacilli</taxon>
        <taxon>Bacillales</taxon>
        <taxon>Caryophanaceae</taxon>
        <taxon>Sporosarcina</taxon>
    </lineage>
</organism>
<accession>A0A511Z4U3</accession>
<reference evidence="2 3" key="1">
    <citation type="submission" date="2019-07" db="EMBL/GenBank/DDBJ databases">
        <title>Whole genome shotgun sequence of Sporosarcina luteola NBRC 105378.</title>
        <authorList>
            <person name="Hosoyama A."/>
            <person name="Uohara A."/>
            <person name="Ohji S."/>
            <person name="Ichikawa N."/>
        </authorList>
    </citation>
    <scope>NUCLEOTIDE SEQUENCE [LARGE SCALE GENOMIC DNA]</scope>
    <source>
        <strain evidence="2 3">NBRC 105378</strain>
    </source>
</reference>